<evidence type="ECO:0000256" key="3">
    <source>
        <dbReference type="ARBA" id="ARBA00022597"/>
    </source>
</evidence>
<accession>A0ABY7YRP5</accession>
<evidence type="ECO:0000256" key="6">
    <source>
        <dbReference type="ARBA" id="ARBA00022840"/>
    </source>
</evidence>
<dbReference type="SUPFAM" id="SSF52540">
    <property type="entry name" value="P-loop containing nucleoside triphosphate hydrolases"/>
    <property type="match status" value="2"/>
</dbReference>
<dbReference type="CDD" id="cd03216">
    <property type="entry name" value="ABC_Carb_Monos_I"/>
    <property type="match status" value="1"/>
</dbReference>
<dbReference type="EMBL" id="CP118246">
    <property type="protein sequence ID" value="WDR03555.1"/>
    <property type="molecule type" value="Genomic_DNA"/>
</dbReference>
<dbReference type="InterPro" id="IPR027417">
    <property type="entry name" value="P-loop_NTPase"/>
</dbReference>
<evidence type="ECO:0000313" key="9">
    <source>
        <dbReference type="Proteomes" id="UP001220530"/>
    </source>
</evidence>
<dbReference type="PROSITE" id="PS00211">
    <property type="entry name" value="ABC_TRANSPORTER_1"/>
    <property type="match status" value="1"/>
</dbReference>
<dbReference type="Proteomes" id="UP001220530">
    <property type="component" value="Chromosome"/>
</dbReference>
<reference evidence="8 9" key="1">
    <citation type="submission" date="2023-02" db="EMBL/GenBank/DDBJ databases">
        <title>Devosia algicola sp. nov., isolated from the phycosphere of marine algae.</title>
        <authorList>
            <person name="Kim J.M."/>
            <person name="Lee J.K."/>
            <person name="Choi B.J."/>
            <person name="Bayburt H."/>
            <person name="Jeon C.O."/>
        </authorList>
    </citation>
    <scope>NUCLEOTIDE SEQUENCE [LARGE SCALE GENOMIC DNA]</scope>
    <source>
        <strain evidence="8 9">G20-9</strain>
    </source>
</reference>
<proteinExistence type="inferred from homology"/>
<evidence type="ECO:0000256" key="4">
    <source>
        <dbReference type="ARBA" id="ARBA00022737"/>
    </source>
</evidence>
<name>A0ABY7YRP5_9HYPH</name>
<dbReference type="PANTHER" id="PTHR43790:SF9">
    <property type="entry name" value="GALACTOFURANOSE TRANSPORTER ATP-BINDING PROTEIN YTFR"/>
    <property type="match status" value="1"/>
</dbReference>
<evidence type="ECO:0000256" key="5">
    <source>
        <dbReference type="ARBA" id="ARBA00022741"/>
    </source>
</evidence>
<dbReference type="InterPro" id="IPR003593">
    <property type="entry name" value="AAA+_ATPase"/>
</dbReference>
<evidence type="ECO:0000256" key="2">
    <source>
        <dbReference type="ARBA" id="ARBA00022448"/>
    </source>
</evidence>
<dbReference type="InterPro" id="IPR003439">
    <property type="entry name" value="ABC_transporter-like_ATP-bd"/>
</dbReference>
<dbReference type="PANTHER" id="PTHR43790">
    <property type="entry name" value="CARBOHYDRATE TRANSPORT ATP-BINDING PROTEIN MG119-RELATED"/>
    <property type="match status" value="1"/>
</dbReference>
<keyword evidence="2" id="KW-0813">Transport</keyword>
<dbReference type="PROSITE" id="PS50893">
    <property type="entry name" value="ABC_TRANSPORTER_2"/>
    <property type="match status" value="2"/>
</dbReference>
<keyword evidence="5" id="KW-0547">Nucleotide-binding</keyword>
<dbReference type="CDD" id="cd03215">
    <property type="entry name" value="ABC_Carb_Monos_II"/>
    <property type="match status" value="1"/>
</dbReference>
<dbReference type="RefSeq" id="WP_282219947.1">
    <property type="nucleotide sequence ID" value="NZ_CP118246.1"/>
</dbReference>
<dbReference type="GO" id="GO:0005524">
    <property type="term" value="F:ATP binding"/>
    <property type="evidence" value="ECO:0007669"/>
    <property type="project" value="UniProtKB-KW"/>
</dbReference>
<feature type="domain" description="ABC transporter" evidence="7">
    <location>
        <begin position="249"/>
        <end position="498"/>
    </location>
</feature>
<keyword evidence="6 8" id="KW-0067">ATP-binding</keyword>
<sequence>MTKATTTRLKVSGCSKGFPGVQALTEVSLTVGAGEIHALLGENGAGKSTLGKIIAGVYHWDAGAIEFDGIALDRLDETSAGALGIGIVHQEGSLVGQLSIAENIFAGRQPIGRFNVVDRREMVRRTRELLNQLGVSLDPWTPVRALSTAQAQIVEIAKALSRDLKLLILDEPTSALTLTETARLFDLVRGLKASGVSIIYVSHRLSEIFELCDRVTVLKDGQVTGRRLLAETNQDELIRLMVGRDVHFARESNLAPGELVLEVNSVAAAPFVRNASFSVRRGEIVCLAGLVGSGRSEVCETIFGTRRHERGEIRLHGTRMRFEGPWDAMAAGVGMVPEDRKTAGLFLAKSLAENITIAVLSKVSPGGVISDRAIASYADRYVKELNIATPDILQLVGNLSGGNQQKVLLAKWLAPEPDLLIVDEPTRGVDVGARAEIYRLLRALRAKGFALLVVSSDLTEVLTLADRIVVMADGRTVGELPGDVADEESVLRLATQHTSIQSAGAA</sequence>
<keyword evidence="9" id="KW-1185">Reference proteome</keyword>
<keyword evidence="3" id="KW-0762">Sugar transport</keyword>
<dbReference type="Gene3D" id="3.40.50.300">
    <property type="entry name" value="P-loop containing nucleotide triphosphate hydrolases"/>
    <property type="match status" value="2"/>
</dbReference>
<dbReference type="Pfam" id="PF00005">
    <property type="entry name" value="ABC_tran"/>
    <property type="match status" value="2"/>
</dbReference>
<protein>
    <submittedName>
        <fullName evidence="8">Sugar ABC transporter ATP-binding protein</fullName>
    </submittedName>
</protein>
<evidence type="ECO:0000259" key="7">
    <source>
        <dbReference type="PROSITE" id="PS50893"/>
    </source>
</evidence>
<keyword evidence="4" id="KW-0677">Repeat</keyword>
<gene>
    <name evidence="8" type="ORF">PSQ19_05560</name>
</gene>
<evidence type="ECO:0000256" key="1">
    <source>
        <dbReference type="ARBA" id="ARBA00005417"/>
    </source>
</evidence>
<dbReference type="InterPro" id="IPR017871">
    <property type="entry name" value="ABC_transporter-like_CS"/>
</dbReference>
<dbReference type="InterPro" id="IPR050107">
    <property type="entry name" value="ABC_carbohydrate_import_ATPase"/>
</dbReference>
<organism evidence="8 9">
    <name type="scientific">Devosia algicola</name>
    <dbReference type="NCBI Taxonomy" id="3026418"/>
    <lineage>
        <taxon>Bacteria</taxon>
        <taxon>Pseudomonadati</taxon>
        <taxon>Pseudomonadota</taxon>
        <taxon>Alphaproteobacteria</taxon>
        <taxon>Hyphomicrobiales</taxon>
        <taxon>Devosiaceae</taxon>
        <taxon>Devosia</taxon>
    </lineage>
</organism>
<feature type="domain" description="ABC transporter" evidence="7">
    <location>
        <begin position="9"/>
        <end position="245"/>
    </location>
</feature>
<evidence type="ECO:0000313" key="8">
    <source>
        <dbReference type="EMBL" id="WDR03555.1"/>
    </source>
</evidence>
<comment type="similarity">
    <text evidence="1">Belongs to the ABC transporter superfamily.</text>
</comment>
<dbReference type="SMART" id="SM00382">
    <property type="entry name" value="AAA"/>
    <property type="match status" value="2"/>
</dbReference>